<dbReference type="InterPro" id="IPR050109">
    <property type="entry name" value="HTH-type_TetR-like_transc_reg"/>
</dbReference>
<name>A0A1G9M6M5_9FIRM</name>
<dbReference type="GO" id="GO:0000976">
    <property type="term" value="F:transcription cis-regulatory region binding"/>
    <property type="evidence" value="ECO:0007669"/>
    <property type="project" value="TreeGrafter"/>
</dbReference>
<organism evidence="6 7">
    <name type="scientific">Dendrosporobacter quercicolus</name>
    <dbReference type="NCBI Taxonomy" id="146817"/>
    <lineage>
        <taxon>Bacteria</taxon>
        <taxon>Bacillati</taxon>
        <taxon>Bacillota</taxon>
        <taxon>Negativicutes</taxon>
        <taxon>Selenomonadales</taxon>
        <taxon>Sporomusaceae</taxon>
        <taxon>Dendrosporobacter</taxon>
    </lineage>
</organism>
<sequence>MTKKLPKTQRMAEILEAAVTEFLVKGYEGASMQAIADRAGLTKGGLYYHYKSKDEILLAANGKYFEPILGFIHKAETMSCPVEGLRYFIAVYLQYWASHPREMTYILLSLSKILTCADMWPLINTYSSDMISFYERLFARGISQGQFREHRPRSQATALFAALDGAAPYLLISRQLTAEGVAKDLEDTFITALLSHA</sequence>
<dbReference type="GO" id="GO:0003700">
    <property type="term" value="F:DNA-binding transcription factor activity"/>
    <property type="evidence" value="ECO:0007669"/>
    <property type="project" value="TreeGrafter"/>
</dbReference>
<dbReference type="InterPro" id="IPR036271">
    <property type="entry name" value="Tet_transcr_reg_TetR-rel_C_sf"/>
</dbReference>
<dbReference type="SUPFAM" id="SSF46689">
    <property type="entry name" value="Homeodomain-like"/>
    <property type="match status" value="1"/>
</dbReference>
<feature type="domain" description="HTH tetR-type" evidence="5">
    <location>
        <begin position="8"/>
        <end position="68"/>
    </location>
</feature>
<dbReference type="AlphaFoldDB" id="A0A1G9M6M5"/>
<keyword evidence="2 4" id="KW-0238">DNA-binding</keyword>
<evidence type="ECO:0000313" key="6">
    <source>
        <dbReference type="EMBL" id="SDL69774.1"/>
    </source>
</evidence>
<dbReference type="EMBL" id="FNHB01000001">
    <property type="protein sequence ID" value="SDL69774.1"/>
    <property type="molecule type" value="Genomic_DNA"/>
</dbReference>
<dbReference type="STRING" id="146817.SAMN04488502_101586"/>
<evidence type="ECO:0000256" key="1">
    <source>
        <dbReference type="ARBA" id="ARBA00023015"/>
    </source>
</evidence>
<dbReference type="PROSITE" id="PS50977">
    <property type="entry name" value="HTH_TETR_2"/>
    <property type="match status" value="1"/>
</dbReference>
<evidence type="ECO:0000259" key="5">
    <source>
        <dbReference type="PROSITE" id="PS50977"/>
    </source>
</evidence>
<evidence type="ECO:0000256" key="3">
    <source>
        <dbReference type="ARBA" id="ARBA00023163"/>
    </source>
</evidence>
<dbReference type="InterPro" id="IPR009057">
    <property type="entry name" value="Homeodomain-like_sf"/>
</dbReference>
<proteinExistence type="predicted"/>
<evidence type="ECO:0000313" key="7">
    <source>
        <dbReference type="Proteomes" id="UP000214880"/>
    </source>
</evidence>
<dbReference type="Gene3D" id="1.10.357.10">
    <property type="entry name" value="Tetracycline Repressor, domain 2"/>
    <property type="match status" value="1"/>
</dbReference>
<dbReference type="PANTHER" id="PTHR30055:SF234">
    <property type="entry name" value="HTH-TYPE TRANSCRIPTIONAL REGULATOR BETI"/>
    <property type="match status" value="1"/>
</dbReference>
<dbReference type="PRINTS" id="PR00455">
    <property type="entry name" value="HTHTETR"/>
</dbReference>
<dbReference type="InterPro" id="IPR001647">
    <property type="entry name" value="HTH_TetR"/>
</dbReference>
<reference evidence="6 7" key="1">
    <citation type="submission" date="2016-10" db="EMBL/GenBank/DDBJ databases">
        <authorList>
            <person name="de Groot N.N."/>
        </authorList>
    </citation>
    <scope>NUCLEOTIDE SEQUENCE [LARGE SCALE GENOMIC DNA]</scope>
    <source>
        <strain evidence="6 7">DSM 1736</strain>
    </source>
</reference>
<evidence type="ECO:0000256" key="4">
    <source>
        <dbReference type="PROSITE-ProRule" id="PRU00335"/>
    </source>
</evidence>
<keyword evidence="1" id="KW-0805">Transcription regulation</keyword>
<dbReference type="OrthoDB" id="9814200at2"/>
<dbReference type="PANTHER" id="PTHR30055">
    <property type="entry name" value="HTH-TYPE TRANSCRIPTIONAL REGULATOR RUTR"/>
    <property type="match status" value="1"/>
</dbReference>
<dbReference type="Proteomes" id="UP000214880">
    <property type="component" value="Unassembled WGS sequence"/>
</dbReference>
<evidence type="ECO:0000256" key="2">
    <source>
        <dbReference type="ARBA" id="ARBA00023125"/>
    </source>
</evidence>
<accession>A0A1G9M6M5</accession>
<protein>
    <submittedName>
        <fullName evidence="6">Transcriptional regulator, TetR family</fullName>
    </submittedName>
</protein>
<dbReference type="SUPFAM" id="SSF48498">
    <property type="entry name" value="Tetracyclin repressor-like, C-terminal domain"/>
    <property type="match status" value="1"/>
</dbReference>
<dbReference type="RefSeq" id="WP_092068087.1">
    <property type="nucleotide sequence ID" value="NZ_FNHB01000001.1"/>
</dbReference>
<keyword evidence="7" id="KW-1185">Reference proteome</keyword>
<keyword evidence="3" id="KW-0804">Transcription</keyword>
<gene>
    <name evidence="6" type="ORF">SAMN04488502_101586</name>
</gene>
<dbReference type="Pfam" id="PF00440">
    <property type="entry name" value="TetR_N"/>
    <property type="match status" value="1"/>
</dbReference>
<feature type="DNA-binding region" description="H-T-H motif" evidence="4">
    <location>
        <begin position="31"/>
        <end position="50"/>
    </location>
</feature>